<dbReference type="RefSeq" id="XP_014183644.1">
    <property type="nucleotide sequence ID" value="XM_014328169.1"/>
</dbReference>
<keyword evidence="1" id="KW-0812">Transmembrane</keyword>
<keyword evidence="1" id="KW-0472">Membrane</keyword>
<proteinExistence type="predicted"/>
<feature type="transmembrane region" description="Helical" evidence="1">
    <location>
        <begin position="759"/>
        <end position="779"/>
    </location>
</feature>
<dbReference type="AlphaFoldDB" id="J4UL21"/>
<reference evidence="2 3" key="1">
    <citation type="journal article" date="2012" name="Eukaryot. Cell">
        <title>Draft genome sequence of CBS 2479, the standard type strain of Trichosporon asahii.</title>
        <authorList>
            <person name="Yang R.Y."/>
            <person name="Li H.T."/>
            <person name="Zhu H."/>
            <person name="Zhou G.P."/>
            <person name="Wang M."/>
            <person name="Wang L."/>
        </authorList>
    </citation>
    <scope>NUCLEOTIDE SEQUENCE [LARGE SCALE GENOMIC DNA]</scope>
    <source>
        <strain evidence="3">ATCC 90039 / CBS 2479 / JCM 2466 / KCTC 7840 / NCYC 2677 / UAMH 7654</strain>
    </source>
</reference>
<sequence length="876" mass="96826">MSQSPALSCWEHEGVCPQNFGPLAQTLTPAPAKYHLQQCRFPGDLPAELLFFSLLLDALPSSFHPALPTTALLHAGQPSIYLASQLKMASRITPQSLRYPDFPWDSIGEELVDWFQGLQPCMCQPLDAYLCGLSYADLSNIVQEYRTTGITPSRTCGCSSQKTTTSTPRPEAPPSATCRLLPEGSKKRWPHDVYPAQPEALDWVMRRMQERDVEASMKQSWVDHPKQWWRSAAFIPSAQFPRKRDRLLPGNGNKTVFGPCQQRTGAINTLLVLNSYHSPPRTPASAANSLWLSYLDRSCTSSSSSSAQPPITPAVGVMVSEPKFTDSEAKTLFAPYWVCDVQLLPATSWDEATFTVPIATKASEPISFRDIQGVTVLFPACYVIGDDDSLNKLLQMRQTGSAILKDLLHNGLASILDDRVYACTKSLLEGAILEKTDWNLEALCRQLSLWFNVWTNRKKAVLLHAAHPLQIEELVEDLFVALGRIEAGKSKIAKRESWVKLGTEWSTNCQSILCAVLNNSVSIKADATSEALLERINSRIVRANKQEILNIRSALDRVRDNLSTVIQTFRTFVDGERLRRAFRQAFTSVVTQDVPIDPDNVHAFFGGDTDEESIATLRSGSLDRYNADFSHLICDDLGSRLFAIRSDKELVEYSRMKNLYNAPASPSPHLNQLPAVQKIEERRRVQKLRETERSAEQTAVITAASAKRALPALSSSEAITTGLPSPTHSNGVLHTCTSDISFSTQEGKDQCSTPRARKWPLVMAGLAAVVGISAVYYTFGLPTSVLSRLHFPLLDFSGTVSHGSSSQVVLARVIHTWEFADKLFVSDGDMVELVGKPVGDSRDASLTGLMRICSNPTVADSKHLKGMSRIAFDSRQ</sequence>
<name>J4UL21_TRIAS</name>
<dbReference type="HOGENOM" id="CLU_326023_0_0_1"/>
<evidence type="ECO:0000256" key="1">
    <source>
        <dbReference type="SAM" id="Phobius"/>
    </source>
</evidence>
<accession>J4UL21</accession>
<dbReference type="GeneID" id="25986592"/>
<dbReference type="KEGG" id="tasa:A1Q1_03079"/>
<dbReference type="EMBL" id="ALBS01000021">
    <property type="protein sequence ID" value="EJT52625.1"/>
    <property type="molecule type" value="Genomic_DNA"/>
</dbReference>
<evidence type="ECO:0000313" key="3">
    <source>
        <dbReference type="Proteomes" id="UP000002748"/>
    </source>
</evidence>
<evidence type="ECO:0000313" key="2">
    <source>
        <dbReference type="EMBL" id="EJT52625.1"/>
    </source>
</evidence>
<comment type="caution">
    <text evidence="2">The sequence shown here is derived from an EMBL/GenBank/DDBJ whole genome shotgun (WGS) entry which is preliminary data.</text>
</comment>
<protein>
    <submittedName>
        <fullName evidence="2">Uncharacterized protein</fullName>
    </submittedName>
</protein>
<gene>
    <name evidence="2" type="ORF">A1Q1_03079</name>
</gene>
<keyword evidence="1" id="KW-1133">Transmembrane helix</keyword>
<organism evidence="2 3">
    <name type="scientific">Trichosporon asahii var. asahii (strain ATCC 90039 / CBS 2479 / JCM 2466 / KCTC 7840 / NBRC 103889/ NCYC 2677 / UAMH 7654)</name>
    <name type="common">Yeast</name>
    <dbReference type="NCBI Taxonomy" id="1186058"/>
    <lineage>
        <taxon>Eukaryota</taxon>
        <taxon>Fungi</taxon>
        <taxon>Dikarya</taxon>
        <taxon>Basidiomycota</taxon>
        <taxon>Agaricomycotina</taxon>
        <taxon>Tremellomycetes</taxon>
        <taxon>Trichosporonales</taxon>
        <taxon>Trichosporonaceae</taxon>
        <taxon>Trichosporon</taxon>
    </lineage>
</organism>
<dbReference type="VEuPathDB" id="FungiDB:A1Q1_03079"/>
<dbReference type="Proteomes" id="UP000002748">
    <property type="component" value="Unassembled WGS sequence"/>
</dbReference>